<dbReference type="Proteomes" id="UP000039865">
    <property type="component" value="Unassembled WGS sequence"/>
</dbReference>
<evidence type="ECO:0000313" key="2">
    <source>
        <dbReference type="Proteomes" id="UP000039865"/>
    </source>
</evidence>
<evidence type="ECO:0000313" key="1">
    <source>
        <dbReference type="EMBL" id="CDW81882.1"/>
    </source>
</evidence>
<accession>A0A078AKD9</accession>
<keyword evidence="2" id="KW-1185">Reference proteome</keyword>
<sequence>MWCWQLLEKLYELCTYYLVVYLCPSRQQQLLRLNHTDISKILLSNSMQSYYHVANGINSFMNCLNMGQCSSKNLHL</sequence>
<proteinExistence type="predicted"/>
<dbReference type="AlphaFoldDB" id="A0A078AKD9"/>
<dbReference type="EMBL" id="CCKQ01010372">
    <property type="protein sequence ID" value="CDW81882.1"/>
    <property type="molecule type" value="Genomic_DNA"/>
</dbReference>
<protein>
    <submittedName>
        <fullName evidence="1">Uncharacterized protein</fullName>
    </submittedName>
</protein>
<dbReference type="InParanoid" id="A0A078AKD9"/>
<gene>
    <name evidence="1" type="primary">Contig12164.g13006</name>
    <name evidence="1" type="ORF">STYLEM_10906</name>
</gene>
<reference evidence="1 2" key="1">
    <citation type="submission" date="2014-06" db="EMBL/GenBank/DDBJ databases">
        <authorList>
            <person name="Swart Estienne"/>
        </authorList>
    </citation>
    <scope>NUCLEOTIDE SEQUENCE [LARGE SCALE GENOMIC DNA]</scope>
    <source>
        <strain evidence="1 2">130c</strain>
    </source>
</reference>
<name>A0A078AKD9_STYLE</name>
<organism evidence="1 2">
    <name type="scientific">Stylonychia lemnae</name>
    <name type="common">Ciliate</name>
    <dbReference type="NCBI Taxonomy" id="5949"/>
    <lineage>
        <taxon>Eukaryota</taxon>
        <taxon>Sar</taxon>
        <taxon>Alveolata</taxon>
        <taxon>Ciliophora</taxon>
        <taxon>Intramacronucleata</taxon>
        <taxon>Spirotrichea</taxon>
        <taxon>Stichotrichia</taxon>
        <taxon>Sporadotrichida</taxon>
        <taxon>Oxytrichidae</taxon>
        <taxon>Stylonychinae</taxon>
        <taxon>Stylonychia</taxon>
    </lineage>
</organism>